<dbReference type="Proteomes" id="UP000266934">
    <property type="component" value="Chromosome"/>
</dbReference>
<dbReference type="KEGG" id="blag:BLTE_10380"/>
<dbReference type="AlphaFoldDB" id="A0A348FYH0"/>
<feature type="region of interest" description="Disordered" evidence="1">
    <location>
        <begin position="1"/>
        <end position="25"/>
    </location>
</feature>
<proteinExistence type="predicted"/>
<evidence type="ECO:0000313" key="2">
    <source>
        <dbReference type="EMBL" id="BBF92353.1"/>
    </source>
</evidence>
<keyword evidence="3" id="KW-1185">Reference proteome</keyword>
<dbReference type="EMBL" id="AP018907">
    <property type="protein sequence ID" value="BBF92353.1"/>
    <property type="molecule type" value="Genomic_DNA"/>
</dbReference>
<name>A0A348FYH0_9HYPH</name>
<dbReference type="RefSeq" id="WP_126398221.1">
    <property type="nucleotide sequence ID" value="NZ_AP018907.1"/>
</dbReference>
<evidence type="ECO:0000313" key="3">
    <source>
        <dbReference type="Proteomes" id="UP000266934"/>
    </source>
</evidence>
<gene>
    <name evidence="2" type="ORF">BLTE_10380</name>
</gene>
<sequence>MAKKTAAQPTAAQPTTAAPAETATAAADLDPEAEYRVKLARAVPFGALVLRPRDPVRLKGRIVAELGDAVASYEKV</sequence>
<evidence type="ECO:0000256" key="1">
    <source>
        <dbReference type="SAM" id="MobiDB-lite"/>
    </source>
</evidence>
<reference evidence="2 3" key="1">
    <citation type="submission" date="2018-08" db="EMBL/GenBank/DDBJ databases">
        <title>Complete genome sequencing of Blastochloris tepida GI.</title>
        <authorList>
            <person name="Tsukatani Y."/>
            <person name="Mori H."/>
        </authorList>
    </citation>
    <scope>NUCLEOTIDE SEQUENCE [LARGE SCALE GENOMIC DNA]</scope>
    <source>
        <strain evidence="2 3">GI</strain>
    </source>
</reference>
<organism evidence="2 3">
    <name type="scientific">Blastochloris tepida</name>
    <dbReference type="NCBI Taxonomy" id="2233851"/>
    <lineage>
        <taxon>Bacteria</taxon>
        <taxon>Pseudomonadati</taxon>
        <taxon>Pseudomonadota</taxon>
        <taxon>Alphaproteobacteria</taxon>
        <taxon>Hyphomicrobiales</taxon>
        <taxon>Blastochloridaceae</taxon>
        <taxon>Blastochloris</taxon>
    </lineage>
</organism>
<accession>A0A348FYH0</accession>
<protein>
    <submittedName>
        <fullName evidence="2">Uncharacterized protein</fullName>
    </submittedName>
</protein>